<feature type="region of interest" description="Disordered" evidence="1">
    <location>
        <begin position="1"/>
        <end position="23"/>
    </location>
</feature>
<comment type="caution">
    <text evidence="2">The sequence shown here is derived from an EMBL/GenBank/DDBJ whole genome shotgun (WGS) entry which is preliminary data.</text>
</comment>
<gene>
    <name evidence="2" type="ORF">A3J54_03520</name>
</gene>
<sequence length="72" mass="8162">MATKKRSLPSDEELTARPKSPDEAIVLGGEPFYVDFSQRSRIEAGSCRRIVTSEPTETWDDLVGFFRRLLSD</sequence>
<evidence type="ECO:0000313" key="3">
    <source>
        <dbReference type="Proteomes" id="UP000176576"/>
    </source>
</evidence>
<evidence type="ECO:0000256" key="1">
    <source>
        <dbReference type="SAM" id="MobiDB-lite"/>
    </source>
</evidence>
<evidence type="ECO:0000313" key="2">
    <source>
        <dbReference type="EMBL" id="OGZ45169.1"/>
    </source>
</evidence>
<protein>
    <submittedName>
        <fullName evidence="2">Uncharacterized protein</fullName>
    </submittedName>
</protein>
<dbReference type="EMBL" id="MHNN01000023">
    <property type="protein sequence ID" value="OGZ45169.1"/>
    <property type="molecule type" value="Genomic_DNA"/>
</dbReference>
<proteinExistence type="predicted"/>
<organism evidence="2 3">
    <name type="scientific">Candidatus Ryanbacteria bacterium RIFCSPHIGHO2_02_FULL_45_13b</name>
    <dbReference type="NCBI Taxonomy" id="1802117"/>
    <lineage>
        <taxon>Bacteria</taxon>
        <taxon>Candidatus Ryaniibacteriota</taxon>
    </lineage>
</organism>
<reference evidence="2 3" key="1">
    <citation type="journal article" date="2016" name="Nat. Commun.">
        <title>Thousands of microbial genomes shed light on interconnected biogeochemical processes in an aquifer system.</title>
        <authorList>
            <person name="Anantharaman K."/>
            <person name="Brown C.T."/>
            <person name="Hug L.A."/>
            <person name="Sharon I."/>
            <person name="Castelle C.J."/>
            <person name="Probst A.J."/>
            <person name="Thomas B.C."/>
            <person name="Singh A."/>
            <person name="Wilkins M.J."/>
            <person name="Karaoz U."/>
            <person name="Brodie E.L."/>
            <person name="Williams K.H."/>
            <person name="Hubbard S.S."/>
            <person name="Banfield J.F."/>
        </authorList>
    </citation>
    <scope>NUCLEOTIDE SEQUENCE [LARGE SCALE GENOMIC DNA]</scope>
</reference>
<accession>A0A1G2G4K5</accession>
<dbReference type="AlphaFoldDB" id="A0A1G2G4K5"/>
<dbReference type="Proteomes" id="UP000176576">
    <property type="component" value="Unassembled WGS sequence"/>
</dbReference>
<name>A0A1G2G4K5_9BACT</name>